<feature type="transmembrane region" description="Helical" evidence="5">
    <location>
        <begin position="135"/>
        <end position="158"/>
    </location>
</feature>
<protein>
    <recommendedName>
        <fullName evidence="5">Probable membrane transporter protein</fullName>
    </recommendedName>
</protein>
<feature type="transmembrane region" description="Helical" evidence="5">
    <location>
        <begin position="200"/>
        <end position="221"/>
    </location>
</feature>
<dbReference type="RefSeq" id="WP_188421217.1">
    <property type="nucleotide sequence ID" value="NZ_BMDP01000003.1"/>
</dbReference>
<evidence type="ECO:0000256" key="4">
    <source>
        <dbReference type="ARBA" id="ARBA00023136"/>
    </source>
</evidence>
<keyword evidence="3 5" id="KW-1133">Transmembrane helix</keyword>
<keyword evidence="2 5" id="KW-0812">Transmembrane</keyword>
<organism evidence="6 7">
    <name type="scientific">Oxalicibacterium solurbis</name>
    <dbReference type="NCBI Taxonomy" id="69280"/>
    <lineage>
        <taxon>Bacteria</taxon>
        <taxon>Pseudomonadati</taxon>
        <taxon>Pseudomonadota</taxon>
        <taxon>Betaproteobacteria</taxon>
        <taxon>Burkholderiales</taxon>
        <taxon>Oxalobacteraceae</taxon>
        <taxon>Oxalicibacterium</taxon>
    </lineage>
</organism>
<keyword evidence="7" id="KW-1185">Reference proteome</keyword>
<feature type="transmembrane region" description="Helical" evidence="5">
    <location>
        <begin position="7"/>
        <end position="32"/>
    </location>
</feature>
<accession>A0A8J3F6N5</accession>
<feature type="transmembrane region" description="Helical" evidence="5">
    <location>
        <begin position="164"/>
        <end position="188"/>
    </location>
</feature>
<comment type="caution">
    <text evidence="6">The sequence shown here is derived from an EMBL/GenBank/DDBJ whole genome shotgun (WGS) entry which is preliminary data.</text>
</comment>
<dbReference type="GO" id="GO:0005886">
    <property type="term" value="C:plasma membrane"/>
    <property type="evidence" value="ECO:0007669"/>
    <property type="project" value="UniProtKB-SubCell"/>
</dbReference>
<dbReference type="Proteomes" id="UP000627205">
    <property type="component" value="Unassembled WGS sequence"/>
</dbReference>
<feature type="transmembrane region" description="Helical" evidence="5">
    <location>
        <begin position="70"/>
        <end position="90"/>
    </location>
</feature>
<evidence type="ECO:0000256" key="2">
    <source>
        <dbReference type="ARBA" id="ARBA00022692"/>
    </source>
</evidence>
<evidence type="ECO:0000313" key="7">
    <source>
        <dbReference type="Proteomes" id="UP000627205"/>
    </source>
</evidence>
<comment type="similarity">
    <text evidence="5">Belongs to the 4-toluene sulfonate uptake permease (TSUP) (TC 2.A.102) family.</text>
</comment>
<reference evidence="6" key="1">
    <citation type="journal article" date="2014" name="Int. J. Syst. Evol. Microbiol.">
        <title>Complete genome sequence of Corynebacterium casei LMG S-19264T (=DSM 44701T), isolated from a smear-ripened cheese.</title>
        <authorList>
            <consortium name="US DOE Joint Genome Institute (JGI-PGF)"/>
            <person name="Walter F."/>
            <person name="Albersmeier A."/>
            <person name="Kalinowski J."/>
            <person name="Ruckert C."/>
        </authorList>
    </citation>
    <scope>NUCLEOTIDE SEQUENCE</scope>
    <source>
        <strain evidence="6">CCM 7664</strain>
    </source>
</reference>
<evidence type="ECO:0000313" key="6">
    <source>
        <dbReference type="EMBL" id="GGI54766.1"/>
    </source>
</evidence>
<name>A0A8J3F6N5_9BURK</name>
<keyword evidence="4 5" id="KW-0472">Membrane</keyword>
<feature type="transmembrane region" description="Helical" evidence="5">
    <location>
        <begin position="96"/>
        <end position="115"/>
    </location>
</feature>
<dbReference type="EMBL" id="BMDP01000003">
    <property type="protein sequence ID" value="GGI54766.1"/>
    <property type="molecule type" value="Genomic_DNA"/>
</dbReference>
<feature type="transmembrane region" description="Helical" evidence="5">
    <location>
        <begin position="227"/>
        <end position="246"/>
    </location>
</feature>
<evidence type="ECO:0000256" key="5">
    <source>
        <dbReference type="RuleBase" id="RU363041"/>
    </source>
</evidence>
<evidence type="ECO:0000256" key="1">
    <source>
        <dbReference type="ARBA" id="ARBA00004141"/>
    </source>
</evidence>
<sequence>MTTYVSLILISIGIGALVGAAGIGGFFMAPALVLLTGLTLHQGMATALFTFIFTGLVGAFYFHRQGTIDWNTAVPVCLGAAMTGFGGAWTGSLLSAAMLSLVLGIVILAAGIYALAARGGQYVLRLPYGARGRWLALFGIGALTGFLSGLTGIGGPALSVPLMALFGFSILMSIGIGQVLQIVGALSGSIANLHLGHIDYSLAFFITAFEILGVLLGAYVTHRVDEIAVRRFVGVLCLLAGSVFIGRAL</sequence>
<proteinExistence type="inferred from homology"/>
<dbReference type="InterPro" id="IPR002781">
    <property type="entry name" value="TM_pro_TauE-like"/>
</dbReference>
<feature type="transmembrane region" description="Helical" evidence="5">
    <location>
        <begin position="44"/>
        <end position="63"/>
    </location>
</feature>
<dbReference type="AlphaFoldDB" id="A0A8J3F6N5"/>
<keyword evidence="5" id="KW-1003">Cell membrane</keyword>
<reference evidence="6" key="2">
    <citation type="submission" date="2020-09" db="EMBL/GenBank/DDBJ databases">
        <authorList>
            <person name="Sun Q."/>
            <person name="Sedlacek I."/>
        </authorList>
    </citation>
    <scope>NUCLEOTIDE SEQUENCE</scope>
    <source>
        <strain evidence="6">CCM 7664</strain>
    </source>
</reference>
<comment type="subcellular location">
    <subcellularLocation>
        <location evidence="5">Cell membrane</location>
        <topology evidence="5">Multi-pass membrane protein</topology>
    </subcellularLocation>
    <subcellularLocation>
        <location evidence="1">Membrane</location>
        <topology evidence="1">Multi-pass membrane protein</topology>
    </subcellularLocation>
</comment>
<evidence type="ECO:0000256" key="3">
    <source>
        <dbReference type="ARBA" id="ARBA00022989"/>
    </source>
</evidence>
<dbReference type="PANTHER" id="PTHR43483">
    <property type="entry name" value="MEMBRANE TRANSPORTER PROTEIN HI_0806-RELATED"/>
    <property type="match status" value="1"/>
</dbReference>
<dbReference type="Pfam" id="PF01925">
    <property type="entry name" value="TauE"/>
    <property type="match status" value="1"/>
</dbReference>
<dbReference type="PANTHER" id="PTHR43483:SF3">
    <property type="entry name" value="MEMBRANE TRANSPORTER PROTEIN HI_0806-RELATED"/>
    <property type="match status" value="1"/>
</dbReference>
<gene>
    <name evidence="6" type="ORF">GCM10011430_19400</name>
</gene>